<feature type="chain" id="PRO_5029574332" evidence="1">
    <location>
        <begin position="22"/>
        <end position="245"/>
    </location>
</feature>
<dbReference type="AlphaFoldDB" id="A0A7L5BSR8"/>
<reference evidence="2 3" key="1">
    <citation type="submission" date="2020-02" db="EMBL/GenBank/DDBJ databases">
        <title>complete genome sequence of Rhodobacteraceae bacterium.</title>
        <authorList>
            <person name="Park J."/>
            <person name="Kim Y.-S."/>
            <person name="Kim K.-H."/>
        </authorList>
    </citation>
    <scope>NUCLEOTIDE SEQUENCE [LARGE SCALE GENOMIC DNA]</scope>
    <source>
        <strain evidence="2 3">RR4-56</strain>
    </source>
</reference>
<keyword evidence="1" id="KW-0732">Signal</keyword>
<evidence type="ECO:0000313" key="3">
    <source>
        <dbReference type="Proteomes" id="UP000503336"/>
    </source>
</evidence>
<proteinExistence type="predicted"/>
<keyword evidence="3" id="KW-1185">Reference proteome</keyword>
<dbReference type="SUPFAM" id="SSF56925">
    <property type="entry name" value="OMPA-like"/>
    <property type="match status" value="1"/>
</dbReference>
<evidence type="ECO:0000256" key="1">
    <source>
        <dbReference type="SAM" id="SignalP"/>
    </source>
</evidence>
<gene>
    <name evidence="2" type="ORF">G5B40_00235</name>
</gene>
<dbReference type="EMBL" id="CP049056">
    <property type="protein sequence ID" value="QIE54002.1"/>
    <property type="molecule type" value="Genomic_DNA"/>
</dbReference>
<organism evidence="2 3">
    <name type="scientific">Pikeienuella piscinae</name>
    <dbReference type="NCBI Taxonomy" id="2748098"/>
    <lineage>
        <taxon>Bacteria</taxon>
        <taxon>Pseudomonadati</taxon>
        <taxon>Pseudomonadota</taxon>
        <taxon>Alphaproteobacteria</taxon>
        <taxon>Rhodobacterales</taxon>
        <taxon>Paracoccaceae</taxon>
        <taxon>Pikeienuella</taxon>
    </lineage>
</organism>
<feature type="signal peptide" evidence="1">
    <location>
        <begin position="1"/>
        <end position="21"/>
    </location>
</feature>
<dbReference type="Gene3D" id="2.40.160.20">
    <property type="match status" value="1"/>
</dbReference>
<name>A0A7L5BSR8_9RHOB</name>
<dbReference type="Proteomes" id="UP000503336">
    <property type="component" value="Chromosome"/>
</dbReference>
<evidence type="ECO:0000313" key="2">
    <source>
        <dbReference type="EMBL" id="QIE54002.1"/>
    </source>
</evidence>
<accession>A0A7L5BSR8</accession>
<dbReference type="InterPro" id="IPR011250">
    <property type="entry name" value="OMP/PagP_B-barrel"/>
</dbReference>
<sequence length="245" mass="26624">MKKTSWLLIAFLTAAPAAAQAQEWSFSGTIYGWVPGIDLTVDSPFGSLEGGKSNESVLESIDMAFMASAEIRNGRWGLLGDFIYADLSGDRDTPRGLAFSDLKIDTKIAAFSGYAAYRLAENENIAFDLAGGFRAFTVDIDAKLTATRPGGNRKLSIDRTWVVPLLGARVIAPFADDWFAMAFADIGGVANDDMTWQALASLGYRFNETWSAELAYRYMSIDTKIGGLDTEMDLHGPLIGVSARF</sequence>
<dbReference type="RefSeq" id="WP_165093592.1">
    <property type="nucleotide sequence ID" value="NZ_CP049056.1"/>
</dbReference>
<protein>
    <submittedName>
        <fullName evidence="2">Outer membrane beta-barrel protein</fullName>
    </submittedName>
</protein>
<dbReference type="KEGG" id="hdh:G5B40_00235"/>